<dbReference type="EC" id="2.3.-.-" evidence="2"/>
<dbReference type="InterPro" id="IPR053144">
    <property type="entry name" value="Acetyltransferase_Butenolide"/>
</dbReference>
<evidence type="ECO:0000313" key="3">
    <source>
        <dbReference type="Proteomes" id="UP001597102"/>
    </source>
</evidence>
<keyword evidence="3" id="KW-1185">Reference proteome</keyword>
<accession>A0ABW3J5I1</accession>
<proteinExistence type="predicted"/>
<feature type="domain" description="N-acetyltransferase" evidence="1">
    <location>
        <begin position="4"/>
        <end position="147"/>
    </location>
</feature>
<dbReference type="Gene3D" id="3.40.630.30">
    <property type="match status" value="1"/>
</dbReference>
<protein>
    <submittedName>
        <fullName evidence="2">GNAT family N-acetyltransferase</fullName>
        <ecNumber evidence="2">2.3.-.-</ecNumber>
    </submittedName>
</protein>
<reference evidence="3" key="1">
    <citation type="journal article" date="2019" name="Int. J. Syst. Evol. Microbiol.">
        <title>The Global Catalogue of Microorganisms (GCM) 10K type strain sequencing project: providing services to taxonomists for standard genome sequencing and annotation.</title>
        <authorList>
            <consortium name="The Broad Institute Genomics Platform"/>
            <consortium name="The Broad Institute Genome Sequencing Center for Infectious Disease"/>
            <person name="Wu L."/>
            <person name="Ma J."/>
        </authorList>
    </citation>
    <scope>NUCLEOTIDE SEQUENCE [LARGE SCALE GENOMIC DNA]</scope>
    <source>
        <strain evidence="3">CCUG 61697</strain>
    </source>
</reference>
<dbReference type="EMBL" id="JBHTJO010000001">
    <property type="protein sequence ID" value="MFD0985579.1"/>
    <property type="molecule type" value="Genomic_DNA"/>
</dbReference>
<dbReference type="RefSeq" id="WP_379084120.1">
    <property type="nucleotide sequence ID" value="NZ_JBHTJO010000001.1"/>
</dbReference>
<comment type="caution">
    <text evidence="2">The sequence shown here is derived from an EMBL/GenBank/DDBJ whole genome shotgun (WGS) entry which is preliminary data.</text>
</comment>
<dbReference type="InterPro" id="IPR000182">
    <property type="entry name" value="GNAT_dom"/>
</dbReference>
<dbReference type="PROSITE" id="PS51186">
    <property type="entry name" value="GNAT"/>
    <property type="match status" value="1"/>
</dbReference>
<keyword evidence="2" id="KW-0808">Transferase</keyword>
<sequence>MSVSVIHLLSDSQVEDLVALYQKEWWSKSRTLHDVRTMLANSDLIFGLVDDETGRLVGFARVLTDMVYRAIIYDVIVADDRRGQNLGKRLMDAMMADNVLTSVASVELHCLPSMESFYGKWGFVPNNSGTRPLRIRRGDAPIGDKASA</sequence>
<gene>
    <name evidence="2" type="ORF">ACFQ2F_00520</name>
</gene>
<dbReference type="CDD" id="cd04301">
    <property type="entry name" value="NAT_SF"/>
    <property type="match status" value="1"/>
</dbReference>
<dbReference type="Pfam" id="PF13673">
    <property type="entry name" value="Acetyltransf_10"/>
    <property type="match status" value="1"/>
</dbReference>
<dbReference type="InterPro" id="IPR016181">
    <property type="entry name" value="Acyl_CoA_acyltransferase"/>
</dbReference>
<evidence type="ECO:0000313" key="2">
    <source>
        <dbReference type="EMBL" id="MFD0985579.1"/>
    </source>
</evidence>
<keyword evidence="2" id="KW-0012">Acyltransferase</keyword>
<dbReference type="Proteomes" id="UP001597102">
    <property type="component" value="Unassembled WGS sequence"/>
</dbReference>
<dbReference type="PANTHER" id="PTHR43233:SF1">
    <property type="entry name" value="FAMILY N-ACETYLTRANSFERASE, PUTATIVE (AFU_ORTHOLOGUE AFUA_6G03350)-RELATED"/>
    <property type="match status" value="1"/>
</dbReference>
<organism evidence="2 3">
    <name type="scientific">Methyloligella solikamskensis</name>
    <dbReference type="NCBI Taxonomy" id="1177756"/>
    <lineage>
        <taxon>Bacteria</taxon>
        <taxon>Pseudomonadati</taxon>
        <taxon>Pseudomonadota</taxon>
        <taxon>Alphaproteobacteria</taxon>
        <taxon>Hyphomicrobiales</taxon>
        <taxon>Hyphomicrobiaceae</taxon>
        <taxon>Methyloligella</taxon>
    </lineage>
</organism>
<dbReference type="PANTHER" id="PTHR43233">
    <property type="entry name" value="FAMILY N-ACETYLTRANSFERASE, PUTATIVE (AFU_ORTHOLOGUE AFUA_6G03350)-RELATED"/>
    <property type="match status" value="1"/>
</dbReference>
<evidence type="ECO:0000259" key="1">
    <source>
        <dbReference type="PROSITE" id="PS51186"/>
    </source>
</evidence>
<name>A0ABW3J5I1_9HYPH</name>
<dbReference type="GO" id="GO:0016746">
    <property type="term" value="F:acyltransferase activity"/>
    <property type="evidence" value="ECO:0007669"/>
    <property type="project" value="UniProtKB-KW"/>
</dbReference>
<dbReference type="SUPFAM" id="SSF55729">
    <property type="entry name" value="Acyl-CoA N-acyltransferases (Nat)"/>
    <property type="match status" value="1"/>
</dbReference>